<keyword evidence="3" id="KW-0378">Hydrolase</keyword>
<dbReference type="OrthoDB" id="416344at2759"/>
<dbReference type="GO" id="GO:0004252">
    <property type="term" value="F:serine-type endopeptidase activity"/>
    <property type="evidence" value="ECO:0007669"/>
    <property type="project" value="TreeGrafter"/>
</dbReference>
<dbReference type="Gene3D" id="3.40.50.1820">
    <property type="entry name" value="alpha/beta hydrolase"/>
    <property type="match status" value="1"/>
</dbReference>
<reference evidence="7" key="1">
    <citation type="journal article" date="2017" name="Nat. Microbiol.">
        <title>Global analysis of biosynthetic gene clusters reveals vast potential of secondary metabolite production in Penicillium species.</title>
        <authorList>
            <person name="Nielsen J.C."/>
            <person name="Grijseels S."/>
            <person name="Prigent S."/>
            <person name="Ji B."/>
            <person name="Dainat J."/>
            <person name="Nielsen K.F."/>
            <person name="Frisvad J.C."/>
            <person name="Workman M."/>
            <person name="Nielsen J."/>
        </authorList>
    </citation>
    <scope>NUCLEOTIDE SEQUENCE [LARGE SCALE GENOMIC DNA]</scope>
    <source>
        <strain evidence="7">IBT 14082</strain>
    </source>
</reference>
<dbReference type="InterPro" id="IPR029058">
    <property type="entry name" value="AB_hydrolase_fold"/>
</dbReference>
<dbReference type="Pfam" id="PF00326">
    <property type="entry name" value="Peptidase_S9"/>
    <property type="match status" value="1"/>
</dbReference>
<evidence type="ECO:0000256" key="4">
    <source>
        <dbReference type="ARBA" id="ARBA00032829"/>
    </source>
</evidence>
<dbReference type="GO" id="GO:0017000">
    <property type="term" value="P:antibiotic biosynthetic process"/>
    <property type="evidence" value="ECO:0007669"/>
    <property type="project" value="UniProtKB-ARBA"/>
</dbReference>
<dbReference type="EMBL" id="MLQL01000050">
    <property type="protein sequence ID" value="OQE13321.1"/>
    <property type="molecule type" value="Genomic_DNA"/>
</dbReference>
<dbReference type="PANTHER" id="PTHR42776:SF13">
    <property type="entry name" value="DIPEPTIDYL-PEPTIDASE 5"/>
    <property type="match status" value="1"/>
</dbReference>
<dbReference type="SUPFAM" id="SSF53474">
    <property type="entry name" value="alpha/beta-Hydrolases"/>
    <property type="match status" value="1"/>
</dbReference>
<dbReference type="Proteomes" id="UP000191342">
    <property type="component" value="Unassembled WGS sequence"/>
</dbReference>
<keyword evidence="7" id="KW-1185">Reference proteome</keyword>
<dbReference type="PANTHER" id="PTHR42776">
    <property type="entry name" value="SERINE PEPTIDASE S9 FAMILY MEMBER"/>
    <property type="match status" value="1"/>
</dbReference>
<dbReference type="GO" id="GO:0006508">
    <property type="term" value="P:proteolysis"/>
    <property type="evidence" value="ECO:0007669"/>
    <property type="project" value="InterPro"/>
</dbReference>
<dbReference type="STRING" id="254877.A0A1V6SH26"/>
<keyword evidence="2" id="KW-0732">Signal</keyword>
<proteinExistence type="inferred from homology"/>
<evidence type="ECO:0000259" key="5">
    <source>
        <dbReference type="Pfam" id="PF00326"/>
    </source>
</evidence>
<sequence length="271" mass="30585">MELSPSAVSFACDGSLLAQVDREGLQVLYNLDLNVWPNQPFGSVMDVTPMPGKSKQVLVSCDSFDSSRRLIIQDLPAQGSRSSRLPALSEETFSLSKSKVDQVWFPSDEQRQIHAWVVKPPYINPKQKYPLLYIIHGGPQHSWGECWDLHCYLALSPSTAISSWRPWAGKPYSDLERSLNYICQSLEYVDTERAVALGLGYGGYMVNWMQGHDLGRRFRALIADNGTFNMLSHLANNTQDSIFHGMGGSPWLNPEAWRKWDHAQFAGRRHA</sequence>
<organism evidence="6 7">
    <name type="scientific">Penicillium flavigenum</name>
    <dbReference type="NCBI Taxonomy" id="254877"/>
    <lineage>
        <taxon>Eukaryota</taxon>
        <taxon>Fungi</taxon>
        <taxon>Dikarya</taxon>
        <taxon>Ascomycota</taxon>
        <taxon>Pezizomycotina</taxon>
        <taxon>Eurotiomycetes</taxon>
        <taxon>Eurotiomycetidae</taxon>
        <taxon>Eurotiales</taxon>
        <taxon>Aspergillaceae</taxon>
        <taxon>Penicillium</taxon>
    </lineage>
</organism>
<protein>
    <recommendedName>
        <fullName evidence="4">Dipeptidyl-peptidase V</fullName>
    </recommendedName>
</protein>
<dbReference type="AlphaFoldDB" id="A0A1V6SH26"/>
<evidence type="ECO:0000256" key="1">
    <source>
        <dbReference type="ARBA" id="ARBA00010040"/>
    </source>
</evidence>
<evidence type="ECO:0000256" key="2">
    <source>
        <dbReference type="ARBA" id="ARBA00022729"/>
    </source>
</evidence>
<comment type="caution">
    <text evidence="6">The sequence shown here is derived from an EMBL/GenBank/DDBJ whole genome shotgun (WGS) entry which is preliminary data.</text>
</comment>
<comment type="similarity">
    <text evidence="1">Belongs to the peptidase S9C family.</text>
</comment>
<feature type="domain" description="Peptidase S9 prolyl oligopeptidase catalytic" evidence="5">
    <location>
        <begin position="164"/>
        <end position="264"/>
    </location>
</feature>
<name>A0A1V6SH26_9EURO</name>
<accession>A0A1V6SH26</accession>
<evidence type="ECO:0000256" key="3">
    <source>
        <dbReference type="ARBA" id="ARBA00022801"/>
    </source>
</evidence>
<dbReference type="GO" id="GO:0072330">
    <property type="term" value="P:monocarboxylic acid biosynthetic process"/>
    <property type="evidence" value="ECO:0007669"/>
    <property type="project" value="UniProtKB-ARBA"/>
</dbReference>
<dbReference type="InterPro" id="IPR001375">
    <property type="entry name" value="Peptidase_S9_cat"/>
</dbReference>
<evidence type="ECO:0000313" key="7">
    <source>
        <dbReference type="Proteomes" id="UP000191342"/>
    </source>
</evidence>
<evidence type="ECO:0000313" key="6">
    <source>
        <dbReference type="EMBL" id="OQE13321.1"/>
    </source>
</evidence>
<gene>
    <name evidence="6" type="ORF">PENFLA_c050G00358</name>
</gene>